<gene>
    <name evidence="2" type="ORF">DI556_20015</name>
</gene>
<name>A0A2W5PP62_RHOSU</name>
<evidence type="ECO:0000259" key="1">
    <source>
        <dbReference type="Pfam" id="PF02538"/>
    </source>
</evidence>
<dbReference type="Pfam" id="PF02538">
    <property type="entry name" value="Hydantoinase_B"/>
    <property type="match status" value="1"/>
</dbReference>
<dbReference type="GO" id="GO:0017168">
    <property type="term" value="F:5-oxoprolinase (ATP-hydrolyzing) activity"/>
    <property type="evidence" value="ECO:0007669"/>
    <property type="project" value="TreeGrafter"/>
</dbReference>
<protein>
    <submittedName>
        <fullName evidence="2">Hydantoinase</fullName>
    </submittedName>
</protein>
<accession>A0A2W5PP62</accession>
<dbReference type="InterPro" id="IPR003692">
    <property type="entry name" value="Hydantoinase_B"/>
</dbReference>
<evidence type="ECO:0000313" key="3">
    <source>
        <dbReference type="Proteomes" id="UP000249185"/>
    </source>
</evidence>
<comment type="caution">
    <text evidence="2">The sequence shown here is derived from an EMBL/GenBank/DDBJ whole genome shotgun (WGS) entry which is preliminary data.</text>
</comment>
<dbReference type="AlphaFoldDB" id="A0A2W5PP62"/>
<dbReference type="GO" id="GO:0006749">
    <property type="term" value="P:glutathione metabolic process"/>
    <property type="evidence" value="ECO:0007669"/>
    <property type="project" value="TreeGrafter"/>
</dbReference>
<feature type="domain" description="Hydantoinase B/oxoprolinase" evidence="1">
    <location>
        <begin position="11"/>
        <end position="544"/>
    </location>
</feature>
<dbReference type="Proteomes" id="UP000249185">
    <property type="component" value="Unassembled WGS sequence"/>
</dbReference>
<evidence type="ECO:0000313" key="2">
    <source>
        <dbReference type="EMBL" id="PZQ46507.1"/>
    </source>
</evidence>
<dbReference type="GO" id="GO:0005829">
    <property type="term" value="C:cytosol"/>
    <property type="evidence" value="ECO:0007669"/>
    <property type="project" value="TreeGrafter"/>
</dbReference>
<dbReference type="PANTHER" id="PTHR11365">
    <property type="entry name" value="5-OXOPROLINASE RELATED"/>
    <property type="match status" value="1"/>
</dbReference>
<sequence length="601" mass="64614">MNQNAPVRRTDGVKTAILASRFDSIARKMQNTLFRTARSGILNTAHDFSCVILTGDCRLLAAAESLPSHTLTGPDIMCEYVKKYHPELRRGDCFLHNSPYEGNSHAADHCLIVPVVDDEGITRFFLLAKAHQADCGNSRPSTYLGDVADVFEEGALIFSAAKIQSDYEDNQDLIRMCRTRIRVPEQWWGDYLATLGAVRIGEREILELGKSFGWDALEDYAESWFDYSERKMADAISRLPAGKRVVTTAHDPFPGIPDGIPVKATVEVDREAAMIRVDLTDNPDCQPCGLNLTEGTSMSAAMVAIFNSLIDHSVPANYGSFRRLDIRIRENCCVGVPRHPASCSVATTNLADRVSNPVQRALAEIAEGFGMAETGPIMPPGMGVISGKDPRHEGEAFVNQIHIGVTGGAGTPVTDGFLSIIHVGNAGMCHLDCIEVDELHHPIFVAGRSLIPDTEGAGTFRGAPSMYVEFGPVEDCVMKVLYTADGTITPAAGARGGGSGGKSRARKREADGTLTDLPACHGAELAAGETIISYSSGGGGYGSPLDREPERVLHDLREDWITAERARDVYGLVTTGSAETDTLAVDLPATLARRAALLAGA</sequence>
<reference evidence="2 3" key="1">
    <citation type="submission" date="2017-08" db="EMBL/GenBank/DDBJ databases">
        <title>Infants hospitalized years apart are colonized by the same room-sourced microbial strains.</title>
        <authorList>
            <person name="Brooks B."/>
            <person name="Olm M.R."/>
            <person name="Firek B.A."/>
            <person name="Baker R."/>
            <person name="Thomas B.C."/>
            <person name="Morowitz M.J."/>
            <person name="Banfield J.F."/>
        </authorList>
    </citation>
    <scope>NUCLEOTIDE SEQUENCE [LARGE SCALE GENOMIC DNA]</scope>
    <source>
        <strain evidence="2">S2_005_002_R2_34</strain>
    </source>
</reference>
<dbReference type="PANTHER" id="PTHR11365:SF23">
    <property type="entry name" value="HYPOTHETICAL 5-OXOPROLINASE (EUROFUNG)-RELATED"/>
    <property type="match status" value="1"/>
</dbReference>
<organism evidence="2 3">
    <name type="scientific">Rhodovulum sulfidophilum</name>
    <name type="common">Rhodobacter sulfidophilus</name>
    <dbReference type="NCBI Taxonomy" id="35806"/>
    <lineage>
        <taxon>Bacteria</taxon>
        <taxon>Pseudomonadati</taxon>
        <taxon>Pseudomonadota</taxon>
        <taxon>Alphaproteobacteria</taxon>
        <taxon>Rhodobacterales</taxon>
        <taxon>Paracoccaceae</taxon>
        <taxon>Rhodovulum</taxon>
    </lineage>
</organism>
<dbReference type="EMBL" id="QFPW01000024">
    <property type="protein sequence ID" value="PZQ46507.1"/>
    <property type="molecule type" value="Genomic_DNA"/>
</dbReference>
<dbReference type="InterPro" id="IPR045079">
    <property type="entry name" value="Oxoprolinase-like"/>
</dbReference>
<proteinExistence type="predicted"/>